<keyword evidence="7" id="KW-0131">Cell cycle</keyword>
<dbReference type="GO" id="GO:0051301">
    <property type="term" value="P:cell division"/>
    <property type="evidence" value="ECO:0007669"/>
    <property type="project" value="UniProtKB-KW"/>
</dbReference>
<evidence type="ECO:0000256" key="5">
    <source>
        <dbReference type="ARBA" id="ARBA00023136"/>
    </source>
</evidence>
<keyword evidence="2 6" id="KW-0812">Transmembrane</keyword>
<dbReference type="NCBIfam" id="NF038403">
    <property type="entry name" value="perm_prefix_1"/>
    <property type="match status" value="1"/>
</dbReference>
<evidence type="ECO:0000256" key="6">
    <source>
        <dbReference type="SAM" id="Phobius"/>
    </source>
</evidence>
<feature type="transmembrane region" description="Helical" evidence="6">
    <location>
        <begin position="197"/>
        <end position="229"/>
    </location>
</feature>
<protein>
    <submittedName>
        <fullName evidence="7">Cell division protein FtsW</fullName>
    </submittedName>
</protein>
<feature type="transmembrane region" description="Helical" evidence="6">
    <location>
        <begin position="383"/>
        <end position="405"/>
    </location>
</feature>
<dbReference type="EMBL" id="LXLX01000018">
    <property type="protein sequence ID" value="OFD99188.1"/>
    <property type="molecule type" value="Genomic_DNA"/>
</dbReference>
<organism evidence="7 8">
    <name type="scientific">Bacillus mycoides</name>
    <dbReference type="NCBI Taxonomy" id="1405"/>
    <lineage>
        <taxon>Bacteria</taxon>
        <taxon>Bacillati</taxon>
        <taxon>Bacillota</taxon>
        <taxon>Bacilli</taxon>
        <taxon>Bacillales</taxon>
        <taxon>Bacillaceae</taxon>
        <taxon>Bacillus</taxon>
        <taxon>Bacillus cereus group</taxon>
    </lineage>
</organism>
<feature type="transmembrane region" description="Helical" evidence="6">
    <location>
        <begin position="350"/>
        <end position="371"/>
    </location>
</feature>
<accession>A0A1D3MIU4</accession>
<keyword evidence="4 6" id="KW-1133">Transmembrane helix</keyword>
<keyword evidence="5 6" id="KW-0472">Membrane</keyword>
<dbReference type="RefSeq" id="WP_070128069.1">
    <property type="nucleotide sequence ID" value="NZ_FMJF01000016.1"/>
</dbReference>
<comment type="caution">
    <text evidence="7">The sequence shown here is derived from an EMBL/GenBank/DDBJ whole genome shotgun (WGS) entry which is preliminary data.</text>
</comment>
<proteinExistence type="predicted"/>
<dbReference type="InterPro" id="IPR001182">
    <property type="entry name" value="FtsW/RodA"/>
</dbReference>
<gene>
    <name evidence="7" type="ORF">BWGOE11_10790</name>
</gene>
<dbReference type="PATRIC" id="fig|86662.27.peg.991"/>
<reference evidence="7 8" key="1">
    <citation type="submission" date="2016-05" db="EMBL/GenBank/DDBJ databases">
        <title>Bacillus thuringiensis and Bacillus weihenstephanensis as novel biocontrol agents of wilt causing Verticillium species.</title>
        <authorList>
            <person name="Hollensteiner J."/>
            <person name="Wemheuer F."/>
            <person name="Harting R."/>
            <person name="Kolarzyk A."/>
            <person name="Diaz-Valerio S."/>
            <person name="Poehlein A."/>
            <person name="Brzuszkiewicz E."/>
            <person name="Nesemann K."/>
            <person name="Braus-Stromeyer S."/>
            <person name="Braus G."/>
            <person name="Daniel R."/>
            <person name="Liesegang H."/>
        </authorList>
    </citation>
    <scope>NUCLEOTIDE SEQUENCE [LARGE SCALE GENOMIC DNA]</scope>
    <source>
        <strain evidence="7 8">GOE11</strain>
    </source>
</reference>
<evidence type="ECO:0000256" key="3">
    <source>
        <dbReference type="ARBA" id="ARBA00022960"/>
    </source>
</evidence>
<dbReference type="InterPro" id="IPR047928">
    <property type="entry name" value="Perm_prefix_1"/>
</dbReference>
<evidence type="ECO:0000256" key="2">
    <source>
        <dbReference type="ARBA" id="ARBA00022692"/>
    </source>
</evidence>
<dbReference type="AlphaFoldDB" id="A0A1D3MIU4"/>
<keyword evidence="7" id="KW-0132">Cell division</keyword>
<evidence type="ECO:0000256" key="1">
    <source>
        <dbReference type="ARBA" id="ARBA00004141"/>
    </source>
</evidence>
<dbReference type="GO" id="GO:0008360">
    <property type="term" value="P:regulation of cell shape"/>
    <property type="evidence" value="ECO:0007669"/>
    <property type="project" value="UniProtKB-KW"/>
</dbReference>
<feature type="transmembrane region" description="Helical" evidence="6">
    <location>
        <begin position="316"/>
        <end position="338"/>
    </location>
</feature>
<dbReference type="Proteomes" id="UP000175835">
    <property type="component" value="Unassembled WGS sequence"/>
</dbReference>
<dbReference type="GO" id="GO:0032153">
    <property type="term" value="C:cell division site"/>
    <property type="evidence" value="ECO:0007669"/>
    <property type="project" value="TreeGrafter"/>
</dbReference>
<dbReference type="Pfam" id="PF01098">
    <property type="entry name" value="FTSW_RODA_SPOVE"/>
    <property type="match status" value="1"/>
</dbReference>
<evidence type="ECO:0000313" key="8">
    <source>
        <dbReference type="Proteomes" id="UP000175835"/>
    </source>
</evidence>
<feature type="transmembrane region" description="Helical" evidence="6">
    <location>
        <begin position="164"/>
        <end position="185"/>
    </location>
</feature>
<sequence>MNKKGERFLKEVTNHIKSKEAKDLVATELDFHLKQAKNMWIEKGLSEEVAEDKAVEQMGSPVKLGQELNKLHKPKVDWFLIGLLVAAMGLGFLPIVALGHTNDLLMNKVIFVILGAATAIGMMLFDYRKLERLGWMFYTTGVLILLTIKWFPSGYVNGEALIKIGPITIDCLMTIPFFFLAWASFFNNSRLKFMHLLMLYVFSLYLFSTTSILVPIFIYITMVFVMLWWSKLGKKTAWLITILPILPFIIRDLFSWSAVKEYRIARILGFLNPEHDQWDLRLQEAMSSAGWFGTYGNIKSIPAAHTDFVFASLTYYYGYVLALVLVLILSLFAVRIMNIAYKINDGYGKLLLVGGVTLFVIHFICNVGMILGILPRVSISLPFISYGLIPTLFHAFLMGIVLSVYRRKDISFRMRKTS</sequence>
<feature type="transmembrane region" description="Helical" evidence="6">
    <location>
        <begin position="78"/>
        <end position="97"/>
    </location>
</feature>
<dbReference type="GO" id="GO:0005886">
    <property type="term" value="C:plasma membrane"/>
    <property type="evidence" value="ECO:0007669"/>
    <property type="project" value="TreeGrafter"/>
</dbReference>
<feature type="transmembrane region" description="Helical" evidence="6">
    <location>
        <begin position="134"/>
        <end position="152"/>
    </location>
</feature>
<evidence type="ECO:0000313" key="7">
    <source>
        <dbReference type="EMBL" id="OFD99188.1"/>
    </source>
</evidence>
<dbReference type="PANTHER" id="PTHR30474:SF1">
    <property type="entry name" value="PEPTIDOGLYCAN GLYCOSYLTRANSFERASE MRDB"/>
    <property type="match status" value="1"/>
</dbReference>
<dbReference type="PANTHER" id="PTHR30474">
    <property type="entry name" value="CELL CYCLE PROTEIN"/>
    <property type="match status" value="1"/>
</dbReference>
<dbReference type="GO" id="GO:0015648">
    <property type="term" value="F:lipid-linked peptidoglycan transporter activity"/>
    <property type="evidence" value="ECO:0007669"/>
    <property type="project" value="TreeGrafter"/>
</dbReference>
<name>A0A1D3MIU4_BACMY</name>
<keyword evidence="3" id="KW-0133">Cell shape</keyword>
<feature type="transmembrane region" description="Helical" evidence="6">
    <location>
        <begin position="109"/>
        <end position="127"/>
    </location>
</feature>
<evidence type="ECO:0000256" key="4">
    <source>
        <dbReference type="ARBA" id="ARBA00022989"/>
    </source>
</evidence>
<comment type="subcellular location">
    <subcellularLocation>
        <location evidence="1">Membrane</location>
        <topology evidence="1">Multi-pass membrane protein</topology>
    </subcellularLocation>
</comment>